<proteinExistence type="predicted"/>
<accession>A0ABQ9FH42</accession>
<evidence type="ECO:0000313" key="1">
    <source>
        <dbReference type="EMBL" id="KAJ8316625.1"/>
    </source>
</evidence>
<dbReference type="Proteomes" id="UP001217089">
    <property type="component" value="Unassembled WGS sequence"/>
</dbReference>
<comment type="caution">
    <text evidence="1">The sequence shown here is derived from an EMBL/GenBank/DDBJ whole genome shotgun (WGS) entry which is preliminary data.</text>
</comment>
<gene>
    <name evidence="1" type="ORF">KUTeg_005819</name>
</gene>
<protein>
    <submittedName>
        <fullName evidence="1">Uncharacterized protein</fullName>
    </submittedName>
</protein>
<organism evidence="1 2">
    <name type="scientific">Tegillarca granosa</name>
    <name type="common">Malaysian cockle</name>
    <name type="synonym">Anadara granosa</name>
    <dbReference type="NCBI Taxonomy" id="220873"/>
    <lineage>
        <taxon>Eukaryota</taxon>
        <taxon>Metazoa</taxon>
        <taxon>Spiralia</taxon>
        <taxon>Lophotrochozoa</taxon>
        <taxon>Mollusca</taxon>
        <taxon>Bivalvia</taxon>
        <taxon>Autobranchia</taxon>
        <taxon>Pteriomorphia</taxon>
        <taxon>Arcoida</taxon>
        <taxon>Arcoidea</taxon>
        <taxon>Arcidae</taxon>
        <taxon>Tegillarca</taxon>
    </lineage>
</organism>
<evidence type="ECO:0000313" key="2">
    <source>
        <dbReference type="Proteomes" id="UP001217089"/>
    </source>
</evidence>
<sequence>MKGLTHSKSEANFHQNGFVYPENHILFGNNLNFNMEQVTLMPVSEHRWTEETSGDRMKDMTIDTEHPDLHSRSLLSHDVTDWSKTLEHFSGIFVHPYPPPRDFKGLPHYINIIVYHVMNTETITIKYLLRLATDGYFVRVGILLNLLELLPNNEYEISIKENGEN</sequence>
<name>A0ABQ9FH42_TEGGR</name>
<dbReference type="EMBL" id="JARBDR010000296">
    <property type="protein sequence ID" value="KAJ8316625.1"/>
    <property type="molecule type" value="Genomic_DNA"/>
</dbReference>
<keyword evidence="2" id="KW-1185">Reference proteome</keyword>
<reference evidence="1 2" key="1">
    <citation type="submission" date="2022-12" db="EMBL/GenBank/DDBJ databases">
        <title>Chromosome-level genome of Tegillarca granosa.</title>
        <authorList>
            <person name="Kim J."/>
        </authorList>
    </citation>
    <scope>NUCLEOTIDE SEQUENCE [LARGE SCALE GENOMIC DNA]</scope>
    <source>
        <strain evidence="1">Teg-2019</strain>
        <tissue evidence="1">Adductor muscle</tissue>
    </source>
</reference>